<reference evidence="2" key="1">
    <citation type="journal article" date="2019" name="Int. J. Syst. Evol. Microbiol.">
        <title>The Global Catalogue of Microorganisms (GCM) 10K type strain sequencing project: providing services to taxonomists for standard genome sequencing and annotation.</title>
        <authorList>
            <consortium name="The Broad Institute Genomics Platform"/>
            <consortium name="The Broad Institute Genome Sequencing Center for Infectious Disease"/>
            <person name="Wu L."/>
            <person name="Ma J."/>
        </authorList>
    </citation>
    <scope>NUCLEOTIDE SEQUENCE [LARGE SCALE GENOMIC DNA]</scope>
    <source>
        <strain evidence="2">JCM 9933</strain>
    </source>
</reference>
<evidence type="ECO:0000313" key="2">
    <source>
        <dbReference type="Proteomes" id="UP001501588"/>
    </source>
</evidence>
<comment type="caution">
    <text evidence="1">The sequence shown here is derived from an EMBL/GenBank/DDBJ whole genome shotgun (WGS) entry which is preliminary data.</text>
</comment>
<evidence type="ECO:0000313" key="1">
    <source>
        <dbReference type="EMBL" id="GAA0576911.1"/>
    </source>
</evidence>
<gene>
    <name evidence="1" type="ORF">GCM10009416_14370</name>
</gene>
<proteinExistence type="predicted"/>
<accession>A0ABP3PZV6</accession>
<organism evidence="1 2">
    <name type="scientific">Craurococcus roseus</name>
    <dbReference type="NCBI Taxonomy" id="77585"/>
    <lineage>
        <taxon>Bacteria</taxon>
        <taxon>Pseudomonadati</taxon>
        <taxon>Pseudomonadota</taxon>
        <taxon>Alphaproteobacteria</taxon>
        <taxon>Acetobacterales</taxon>
        <taxon>Acetobacteraceae</taxon>
        <taxon>Craurococcus</taxon>
    </lineage>
</organism>
<name>A0ABP3PZV6_9PROT</name>
<dbReference type="RefSeq" id="WP_343894513.1">
    <property type="nucleotide sequence ID" value="NZ_BAAAFZ010000014.1"/>
</dbReference>
<dbReference type="EMBL" id="BAAAFZ010000014">
    <property type="protein sequence ID" value="GAA0576911.1"/>
    <property type="molecule type" value="Genomic_DNA"/>
</dbReference>
<protein>
    <submittedName>
        <fullName evidence="1">Uncharacterized protein</fullName>
    </submittedName>
</protein>
<keyword evidence="2" id="KW-1185">Reference proteome</keyword>
<sequence length="100" mass="11044">MHLTEVLLARLLRWREADGEGQASTPQPVREVLLRRLRIAAEMVALERGHQGARKALMAAPAIADPDARAAAQREVEAWLAQMRRIVDDPRAWEAAGGDA</sequence>
<dbReference type="Proteomes" id="UP001501588">
    <property type="component" value="Unassembled WGS sequence"/>
</dbReference>